<comment type="similarity">
    <text evidence="7">Belongs to the binding-protein-dependent transport system permease family.</text>
</comment>
<dbReference type="CDD" id="cd06261">
    <property type="entry name" value="TM_PBP2"/>
    <property type="match status" value="1"/>
</dbReference>
<dbReference type="PANTHER" id="PTHR43227:SF8">
    <property type="entry name" value="DIACETYLCHITOBIOSE UPTAKE SYSTEM PERMEASE PROTEIN DASB"/>
    <property type="match status" value="1"/>
</dbReference>
<evidence type="ECO:0000256" key="3">
    <source>
        <dbReference type="ARBA" id="ARBA00022475"/>
    </source>
</evidence>
<keyword evidence="10" id="KW-1185">Reference proteome</keyword>
<evidence type="ECO:0000256" key="6">
    <source>
        <dbReference type="ARBA" id="ARBA00023136"/>
    </source>
</evidence>
<dbReference type="Pfam" id="PF00528">
    <property type="entry name" value="BPD_transp_1"/>
    <property type="match status" value="1"/>
</dbReference>
<feature type="transmembrane region" description="Helical" evidence="7">
    <location>
        <begin position="117"/>
        <end position="136"/>
    </location>
</feature>
<dbReference type="PANTHER" id="PTHR43227">
    <property type="entry name" value="BLL4140 PROTEIN"/>
    <property type="match status" value="1"/>
</dbReference>
<evidence type="ECO:0000256" key="5">
    <source>
        <dbReference type="ARBA" id="ARBA00022989"/>
    </source>
</evidence>
<protein>
    <submittedName>
        <fullName evidence="9">ABC transporter</fullName>
    </submittedName>
</protein>
<proteinExistence type="inferred from homology"/>
<dbReference type="InterPro" id="IPR000515">
    <property type="entry name" value="MetI-like"/>
</dbReference>
<evidence type="ECO:0000256" key="2">
    <source>
        <dbReference type="ARBA" id="ARBA00022448"/>
    </source>
</evidence>
<dbReference type="GO" id="GO:0005886">
    <property type="term" value="C:plasma membrane"/>
    <property type="evidence" value="ECO:0007669"/>
    <property type="project" value="UniProtKB-SubCell"/>
</dbReference>
<dbReference type="InterPro" id="IPR035906">
    <property type="entry name" value="MetI-like_sf"/>
</dbReference>
<reference evidence="9 10" key="1">
    <citation type="journal article" date="2019" name="Int. J. Syst. Evol. Microbiol.">
        <title>Thermogemmatispora aurantia sp. nov. and Thermogemmatispora argillosa sp. nov., within the class Ktedonobacteria, and emended description of the genus Thermogemmatispora.</title>
        <authorList>
            <person name="Zheng Y."/>
            <person name="Wang C.M."/>
            <person name="Sakai Y."/>
            <person name="Abe K."/>
            <person name="Yokota A."/>
            <person name="Yabe S."/>
        </authorList>
    </citation>
    <scope>NUCLEOTIDE SEQUENCE [LARGE SCALE GENOMIC DNA]</scope>
    <source>
        <strain evidence="9 10">A1-2</strain>
    </source>
</reference>
<feature type="transmembrane region" description="Helical" evidence="7">
    <location>
        <begin position="274"/>
        <end position="296"/>
    </location>
</feature>
<comment type="subcellular location">
    <subcellularLocation>
        <location evidence="1 7">Cell membrane</location>
        <topology evidence="1 7">Multi-pass membrane protein</topology>
    </subcellularLocation>
</comment>
<dbReference type="EMBL" id="BKZV01000001">
    <property type="protein sequence ID" value="GER81393.1"/>
    <property type="molecule type" value="Genomic_DNA"/>
</dbReference>
<dbReference type="Proteomes" id="UP000334820">
    <property type="component" value="Unassembled WGS sequence"/>
</dbReference>
<evidence type="ECO:0000259" key="8">
    <source>
        <dbReference type="PROSITE" id="PS50928"/>
    </source>
</evidence>
<name>A0A5J4K0B2_9CHLR</name>
<evidence type="ECO:0000256" key="4">
    <source>
        <dbReference type="ARBA" id="ARBA00022692"/>
    </source>
</evidence>
<dbReference type="Gene3D" id="1.10.3720.10">
    <property type="entry name" value="MetI-like"/>
    <property type="match status" value="1"/>
</dbReference>
<feature type="transmembrane region" description="Helical" evidence="7">
    <location>
        <begin position="27"/>
        <end position="53"/>
    </location>
</feature>
<evidence type="ECO:0000313" key="10">
    <source>
        <dbReference type="Proteomes" id="UP000334820"/>
    </source>
</evidence>
<dbReference type="SUPFAM" id="SSF161098">
    <property type="entry name" value="MetI-like"/>
    <property type="match status" value="1"/>
</dbReference>
<organism evidence="9 10">
    <name type="scientific">Thermogemmatispora aurantia</name>
    <dbReference type="NCBI Taxonomy" id="2045279"/>
    <lineage>
        <taxon>Bacteria</taxon>
        <taxon>Bacillati</taxon>
        <taxon>Chloroflexota</taxon>
        <taxon>Ktedonobacteria</taxon>
        <taxon>Thermogemmatisporales</taxon>
        <taxon>Thermogemmatisporaceae</taxon>
        <taxon>Thermogemmatispora</taxon>
    </lineage>
</organism>
<keyword evidence="3" id="KW-1003">Cell membrane</keyword>
<dbReference type="GO" id="GO:0055085">
    <property type="term" value="P:transmembrane transport"/>
    <property type="evidence" value="ECO:0007669"/>
    <property type="project" value="InterPro"/>
</dbReference>
<feature type="transmembrane region" description="Helical" evidence="7">
    <location>
        <begin position="173"/>
        <end position="195"/>
    </location>
</feature>
<dbReference type="RefSeq" id="WP_151726493.1">
    <property type="nucleotide sequence ID" value="NZ_BKZV01000001.1"/>
</dbReference>
<keyword evidence="2 7" id="KW-0813">Transport</keyword>
<feature type="transmembrane region" description="Helical" evidence="7">
    <location>
        <begin position="216"/>
        <end position="241"/>
    </location>
</feature>
<gene>
    <name evidence="9" type="ORF">KTAU_00320</name>
</gene>
<evidence type="ECO:0000313" key="9">
    <source>
        <dbReference type="EMBL" id="GER81393.1"/>
    </source>
</evidence>
<feature type="transmembrane region" description="Helical" evidence="7">
    <location>
        <begin position="84"/>
        <end position="105"/>
    </location>
</feature>
<keyword evidence="4 7" id="KW-0812">Transmembrane</keyword>
<comment type="caution">
    <text evidence="9">The sequence shown here is derived from an EMBL/GenBank/DDBJ whole genome shotgun (WGS) entry which is preliminary data.</text>
</comment>
<keyword evidence="5 7" id="KW-1133">Transmembrane helix</keyword>
<accession>A0A5J4K0B2</accession>
<dbReference type="InterPro" id="IPR050809">
    <property type="entry name" value="UgpAE/MalFG_permease"/>
</dbReference>
<evidence type="ECO:0000256" key="7">
    <source>
        <dbReference type="RuleBase" id="RU363032"/>
    </source>
</evidence>
<keyword evidence="6 7" id="KW-0472">Membrane</keyword>
<dbReference type="AlphaFoldDB" id="A0A5J4K0B2"/>
<sequence length="306" mass="34408">MIKAIEEQRSLPTKTTARRKRFSLTPWLWIGLAVLFVIIFLLYPMFFTIWLSFLDATSTHFVGLHNYLLIFTNSSLLEVLRNNLLWLVLATVATVVLGLLIAVLVDRVRFESVAKAAIFVPMALSFVAAGVIWRFVYEYEPPGQTQIGLLNALVTALGGQPQAWITDSRFNNFALIAVYVWMWTGFCMVILSAAIKGIPSEILEAARCDGAGEITIFFRIIVPMISPTIAVVTTTMIINILKIFDIVYVMTGGDYGTNVVAVEYYQQLFNFNNFGVASALAVLLLLAIIPIMYFNIRRFRVQEAQR</sequence>
<dbReference type="PROSITE" id="PS50928">
    <property type="entry name" value="ABC_TM1"/>
    <property type="match status" value="1"/>
</dbReference>
<evidence type="ECO:0000256" key="1">
    <source>
        <dbReference type="ARBA" id="ARBA00004651"/>
    </source>
</evidence>
<feature type="domain" description="ABC transmembrane type-1" evidence="8">
    <location>
        <begin position="80"/>
        <end position="295"/>
    </location>
</feature>